<keyword evidence="2" id="KW-1048">Host nucleus</keyword>
<dbReference type="HAMAP" id="MF_04023">
    <property type="entry name" value="HSV_NEC1"/>
    <property type="match status" value="1"/>
</dbReference>
<dbReference type="GO" id="GO:0008270">
    <property type="term" value="F:zinc ion binding"/>
    <property type="evidence" value="ECO:0007669"/>
    <property type="project" value="UniProtKB-KW"/>
</dbReference>
<keyword evidence="5" id="KW-0862">Zinc</keyword>
<dbReference type="EMBL" id="OK337614">
    <property type="protein sequence ID" value="UNP64450.1"/>
    <property type="molecule type" value="Genomic_DNA"/>
</dbReference>
<proteinExistence type="inferred from homology"/>
<evidence type="ECO:0000256" key="3">
    <source>
        <dbReference type="ARBA" id="ARBA00022723"/>
    </source>
</evidence>
<organism evidence="9 10">
    <name type="scientific">Saguinine gammaherpesvirus 1</name>
    <dbReference type="NCBI Taxonomy" id="2169901"/>
    <lineage>
        <taxon>Viruses</taxon>
        <taxon>Duplodnaviria</taxon>
        <taxon>Heunggongvirae</taxon>
        <taxon>Peploviricota</taxon>
        <taxon>Herviviricetes</taxon>
        <taxon>Herpesvirales</taxon>
        <taxon>Orthoherpesviridae</taxon>
        <taxon>Gammaherpesvirinae</taxon>
    </lineage>
</organism>
<keyword evidence="7" id="KW-0472">Membrane</keyword>
<evidence type="ECO:0000256" key="5">
    <source>
        <dbReference type="ARBA" id="ARBA00022833"/>
    </source>
</evidence>
<evidence type="ECO:0000256" key="8">
    <source>
        <dbReference type="SAM" id="MobiDB-lite"/>
    </source>
</evidence>
<dbReference type="Proteomes" id="UP001142430">
    <property type="component" value="Segment"/>
</dbReference>
<dbReference type="InterPro" id="IPR021152">
    <property type="entry name" value="Herpes_UL31"/>
</dbReference>
<evidence type="ECO:0000256" key="6">
    <source>
        <dbReference type="ARBA" id="ARBA00022870"/>
    </source>
</evidence>
<sequence length="291" mass="33069">MGKHSVQKNVTTDPTKGPRVSKPHETRSTCSKVSKSSKRLKNRLLLSDKDFFSAISIRNDIGSDFLREMDSPICTSKTLLLPLTADQIAPGRCLFLSTFGHTSNLGFHCDFCNSIETKRPTDVSPRDETVSTRPGDLLSVTLTFYHNADKVVPHKFFYLSLLNNSLEAVKQSFQQPGLLYAYVIFRSFSMSPFPIFTTHEGLLKMWLIFRQRDLHISENCLRLLVDNLPTYKIEIDCIKKDYIISFCPLAPEENRVTIPEASVCEAITTLDFTDECKENFVYCNSLIMSNK</sequence>
<keyword evidence="1" id="KW-0597">Phosphoprotein</keyword>
<dbReference type="GO" id="GO:0046765">
    <property type="term" value="P:viral budding from nuclear membrane"/>
    <property type="evidence" value="ECO:0007669"/>
    <property type="project" value="InterPro"/>
</dbReference>
<evidence type="ECO:0000256" key="7">
    <source>
        <dbReference type="ARBA" id="ARBA00023136"/>
    </source>
</evidence>
<name>A0A9Q8VJ77_9GAMA</name>
<dbReference type="Pfam" id="PF02718">
    <property type="entry name" value="Herpes_UL31"/>
    <property type="match status" value="1"/>
</dbReference>
<keyword evidence="6" id="KW-1043">Host membrane</keyword>
<keyword evidence="3" id="KW-0479">Metal-binding</keyword>
<evidence type="ECO:0000313" key="10">
    <source>
        <dbReference type="Proteomes" id="UP001142430"/>
    </source>
</evidence>
<keyword evidence="4" id="KW-0863">Zinc-finger</keyword>
<evidence type="ECO:0000256" key="1">
    <source>
        <dbReference type="ARBA" id="ARBA00022553"/>
    </source>
</evidence>
<evidence type="ECO:0000313" key="9">
    <source>
        <dbReference type="EMBL" id="UNP64450.1"/>
    </source>
</evidence>
<evidence type="ECO:0000256" key="2">
    <source>
        <dbReference type="ARBA" id="ARBA00022562"/>
    </source>
</evidence>
<evidence type="ECO:0000256" key="4">
    <source>
        <dbReference type="ARBA" id="ARBA00022771"/>
    </source>
</evidence>
<accession>A0A9Q8VJ77</accession>
<feature type="region of interest" description="Disordered" evidence="8">
    <location>
        <begin position="1"/>
        <end position="33"/>
    </location>
</feature>
<protein>
    <submittedName>
        <fullName evidence="9">UL31-like protein</fullName>
    </submittedName>
</protein>
<reference evidence="9" key="1">
    <citation type="submission" date="2021-09" db="EMBL/GenBank/DDBJ databases">
        <title>The complete genome of the Saguinine gammaherpesvirus 1 (SgGHV-1).</title>
        <authorList>
            <person name="Marti-Carreras J."/>
            <person name="Maes P."/>
        </authorList>
    </citation>
    <scope>NUCLEOTIDE SEQUENCE</scope>
    <source>
        <strain evidence="9">S338D</strain>
    </source>
</reference>